<evidence type="ECO:0000313" key="3">
    <source>
        <dbReference type="Proteomes" id="UP000325313"/>
    </source>
</evidence>
<sequence>MARGIPPVIETRKPDETLQPSGPGAVLTTRGIPPVVTKVRTAGAGAGSKQRSGMHVHD</sequence>
<reference evidence="2 3" key="1">
    <citation type="submission" date="2019-05" db="EMBL/GenBank/DDBJ databases">
        <title>Emergence of the Ug99 lineage of the wheat stem rust pathogen through somatic hybridization.</title>
        <authorList>
            <person name="Li F."/>
            <person name="Upadhyaya N.M."/>
            <person name="Sperschneider J."/>
            <person name="Matny O."/>
            <person name="Nguyen-Phuc H."/>
            <person name="Mago R."/>
            <person name="Raley C."/>
            <person name="Miller M.E."/>
            <person name="Silverstein K.A.T."/>
            <person name="Henningsen E."/>
            <person name="Hirsch C.D."/>
            <person name="Visser B."/>
            <person name="Pretorius Z.A."/>
            <person name="Steffenson B.J."/>
            <person name="Schwessinger B."/>
            <person name="Dodds P.N."/>
            <person name="Figueroa M."/>
        </authorList>
    </citation>
    <scope>NUCLEOTIDE SEQUENCE [LARGE SCALE GENOMIC DNA]</scope>
    <source>
        <strain evidence="2 3">Ug99</strain>
    </source>
</reference>
<feature type="region of interest" description="Disordered" evidence="1">
    <location>
        <begin position="1"/>
        <end position="34"/>
    </location>
</feature>
<gene>
    <name evidence="2" type="ORF">PGTUg99_006230</name>
</gene>
<evidence type="ECO:0000256" key="1">
    <source>
        <dbReference type="SAM" id="MobiDB-lite"/>
    </source>
</evidence>
<protein>
    <submittedName>
        <fullName evidence="2">Uncharacterized protein</fullName>
    </submittedName>
</protein>
<proteinExistence type="predicted"/>
<organism evidence="2 3">
    <name type="scientific">Puccinia graminis f. sp. tritici</name>
    <dbReference type="NCBI Taxonomy" id="56615"/>
    <lineage>
        <taxon>Eukaryota</taxon>
        <taxon>Fungi</taxon>
        <taxon>Dikarya</taxon>
        <taxon>Basidiomycota</taxon>
        <taxon>Pucciniomycotina</taxon>
        <taxon>Pucciniomycetes</taxon>
        <taxon>Pucciniales</taxon>
        <taxon>Pucciniaceae</taxon>
        <taxon>Puccinia</taxon>
    </lineage>
</organism>
<comment type="caution">
    <text evidence="2">The sequence shown here is derived from an EMBL/GenBank/DDBJ whole genome shotgun (WGS) entry which is preliminary data.</text>
</comment>
<evidence type="ECO:0000313" key="2">
    <source>
        <dbReference type="EMBL" id="KAA1071056.1"/>
    </source>
</evidence>
<dbReference type="Proteomes" id="UP000325313">
    <property type="component" value="Unassembled WGS sequence"/>
</dbReference>
<name>A0A5B0M3Y0_PUCGR</name>
<dbReference type="EMBL" id="VDEP01000480">
    <property type="protein sequence ID" value="KAA1071056.1"/>
    <property type="molecule type" value="Genomic_DNA"/>
</dbReference>
<accession>A0A5B0M3Y0</accession>
<dbReference type="AlphaFoldDB" id="A0A5B0M3Y0"/>